<feature type="chain" id="PRO_5008383450" evidence="1">
    <location>
        <begin position="29"/>
        <end position="168"/>
    </location>
</feature>
<dbReference type="Gene3D" id="2.60.40.2230">
    <property type="entry name" value="Uncharacterised protein YcnI-like PF07987, DUF1775"/>
    <property type="match status" value="1"/>
</dbReference>
<protein>
    <submittedName>
        <fullName evidence="3">Uncharacterized protein YcnI</fullName>
    </submittedName>
</protein>
<dbReference type="CDD" id="cd08545">
    <property type="entry name" value="YcnI_like"/>
    <property type="match status" value="1"/>
</dbReference>
<dbReference type="EMBL" id="LT594324">
    <property type="protein sequence ID" value="SBT54433.1"/>
    <property type="molecule type" value="Genomic_DNA"/>
</dbReference>
<dbReference type="InterPro" id="IPR038507">
    <property type="entry name" value="YcnI-like_sf"/>
</dbReference>
<evidence type="ECO:0000256" key="1">
    <source>
        <dbReference type="SAM" id="SignalP"/>
    </source>
</evidence>
<gene>
    <name evidence="3" type="ORF">GA0070621_5423</name>
</gene>
<dbReference type="RefSeq" id="WP_157740078.1">
    <property type="nucleotide sequence ID" value="NZ_LT594324.1"/>
</dbReference>
<dbReference type="InterPro" id="IPR012533">
    <property type="entry name" value="YcnI-copper_dom"/>
</dbReference>
<evidence type="ECO:0000313" key="4">
    <source>
        <dbReference type="Proteomes" id="UP000198765"/>
    </source>
</evidence>
<dbReference type="PATRIC" id="fig|299146.4.peg.5595"/>
<reference evidence="3 4" key="1">
    <citation type="submission" date="2016-06" db="EMBL/GenBank/DDBJ databases">
        <authorList>
            <person name="Kjaerup R.B."/>
            <person name="Dalgaard T.S."/>
            <person name="Juul-Madsen H.R."/>
        </authorList>
    </citation>
    <scope>NUCLEOTIDE SEQUENCE [LARGE SCALE GENOMIC DNA]</scope>
    <source>
        <strain evidence="3 4">DSM 45248</strain>
    </source>
</reference>
<proteinExistence type="predicted"/>
<feature type="domain" description="YncI copper-binding" evidence="2">
    <location>
        <begin position="29"/>
        <end position="163"/>
    </location>
</feature>
<keyword evidence="4" id="KW-1185">Reference proteome</keyword>
<accession>A0A1A9AE08</accession>
<keyword evidence="1" id="KW-0732">Signal</keyword>
<dbReference type="Pfam" id="PF07987">
    <property type="entry name" value="DUF1775"/>
    <property type="match status" value="1"/>
</dbReference>
<evidence type="ECO:0000313" key="3">
    <source>
        <dbReference type="EMBL" id="SBT54433.1"/>
    </source>
</evidence>
<name>A0A1A9AE08_9ACTN</name>
<sequence length="168" mass="17946">MSKLMRRAGVVLVAAAVAVGVAAVPASAHVVTTPNTADTKSFHTAFRVGHGCDGSPTTAVRVRIPEGVHLVDPDPVPGWTVEVTRAHGNGHGYGQVVEVAWVGGPLPDHDVQLFGLGFRIDRKAPEVLWFPTVQECEVGENRWVEIPPSVAEWHSVPNPAPYVINAAW</sequence>
<evidence type="ECO:0000259" key="2">
    <source>
        <dbReference type="Pfam" id="PF07987"/>
    </source>
</evidence>
<dbReference type="OrthoDB" id="9810871at2"/>
<feature type="signal peptide" evidence="1">
    <location>
        <begin position="1"/>
        <end position="28"/>
    </location>
</feature>
<dbReference type="Proteomes" id="UP000198765">
    <property type="component" value="Chromosome I"/>
</dbReference>
<dbReference type="AlphaFoldDB" id="A0A1A9AE08"/>
<organism evidence="3 4">
    <name type="scientific">Micromonospora narathiwatensis</name>
    <dbReference type="NCBI Taxonomy" id="299146"/>
    <lineage>
        <taxon>Bacteria</taxon>
        <taxon>Bacillati</taxon>
        <taxon>Actinomycetota</taxon>
        <taxon>Actinomycetes</taxon>
        <taxon>Micromonosporales</taxon>
        <taxon>Micromonosporaceae</taxon>
        <taxon>Micromonospora</taxon>
    </lineage>
</organism>